<organism evidence="2 3">
    <name type="scientific">Sediminitomix flava</name>
    <dbReference type="NCBI Taxonomy" id="379075"/>
    <lineage>
        <taxon>Bacteria</taxon>
        <taxon>Pseudomonadati</taxon>
        <taxon>Bacteroidota</taxon>
        <taxon>Cytophagia</taxon>
        <taxon>Cytophagales</taxon>
        <taxon>Flammeovirgaceae</taxon>
        <taxon>Sediminitomix</taxon>
    </lineage>
</organism>
<dbReference type="Gene3D" id="3.40.50.300">
    <property type="entry name" value="P-loop containing nucleotide triphosphate hydrolases"/>
    <property type="match status" value="1"/>
</dbReference>
<dbReference type="Proteomes" id="UP000245535">
    <property type="component" value="Unassembled WGS sequence"/>
</dbReference>
<keyword evidence="3" id="KW-1185">Reference proteome</keyword>
<gene>
    <name evidence="2" type="ORF">BC781_106302</name>
</gene>
<comment type="caution">
    <text evidence="2">The sequence shown here is derived from an EMBL/GenBank/DDBJ whole genome shotgun (WGS) entry which is preliminary data.</text>
</comment>
<dbReference type="SUPFAM" id="SSF52540">
    <property type="entry name" value="P-loop containing nucleoside triphosphate hydrolases"/>
    <property type="match status" value="1"/>
</dbReference>
<name>A0A315Z788_SEDFL</name>
<sequence>MTPSTNIISIINQKGGTGKTTTTTNLAKALQKKGYKILTIDADPQACLSFHFGIQNVESRNLTQLIKGECSIQEIIQEKEGIDIIPSNISLAETDMFLHHTKDRAYIIKELISEIAFNYDFILIDCAPSLSFLTINMLSASNGVLIPLQLEVLSLQGLSLIIDTVFQVKESYNSSLSILGILPVMVDYRRNITSEILDYLQNHFGIRIFKNRVPVDVRAVEAPSFGQSVIEYAPNSTSSLAYQAFAKELLKLQTDNSILASN</sequence>
<proteinExistence type="predicted"/>
<dbReference type="OrthoDB" id="9815116at2"/>
<evidence type="ECO:0000313" key="2">
    <source>
        <dbReference type="EMBL" id="PWJ39401.1"/>
    </source>
</evidence>
<evidence type="ECO:0000313" key="3">
    <source>
        <dbReference type="Proteomes" id="UP000245535"/>
    </source>
</evidence>
<dbReference type="CDD" id="cd02042">
    <property type="entry name" value="ParAB_family"/>
    <property type="match status" value="1"/>
</dbReference>
<dbReference type="PANTHER" id="PTHR13696">
    <property type="entry name" value="P-LOOP CONTAINING NUCLEOSIDE TRIPHOSPHATE HYDROLASE"/>
    <property type="match status" value="1"/>
</dbReference>
<dbReference type="InterPro" id="IPR027417">
    <property type="entry name" value="P-loop_NTPase"/>
</dbReference>
<dbReference type="RefSeq" id="WP_109621402.1">
    <property type="nucleotide sequence ID" value="NZ_QGDO01000006.1"/>
</dbReference>
<protein>
    <submittedName>
        <fullName evidence="2">Chromosome partitioning protein</fullName>
    </submittedName>
</protein>
<dbReference type="InterPro" id="IPR025669">
    <property type="entry name" value="AAA_dom"/>
</dbReference>
<accession>A0A315Z788</accession>
<dbReference type="FunFam" id="3.40.50.300:FF:000285">
    <property type="entry name" value="Sporulation initiation inhibitor Soj"/>
    <property type="match status" value="1"/>
</dbReference>
<dbReference type="EMBL" id="QGDO01000006">
    <property type="protein sequence ID" value="PWJ39401.1"/>
    <property type="molecule type" value="Genomic_DNA"/>
</dbReference>
<dbReference type="AlphaFoldDB" id="A0A315Z788"/>
<dbReference type="InterPro" id="IPR050678">
    <property type="entry name" value="DNA_Partitioning_ATPase"/>
</dbReference>
<dbReference type="Pfam" id="PF13614">
    <property type="entry name" value="AAA_31"/>
    <property type="match status" value="1"/>
</dbReference>
<evidence type="ECO:0000259" key="1">
    <source>
        <dbReference type="Pfam" id="PF13614"/>
    </source>
</evidence>
<dbReference type="PANTHER" id="PTHR13696:SF52">
    <property type="entry name" value="PARA FAMILY PROTEIN CT_582"/>
    <property type="match status" value="1"/>
</dbReference>
<feature type="domain" description="AAA" evidence="1">
    <location>
        <begin position="6"/>
        <end position="178"/>
    </location>
</feature>
<reference evidence="2 3" key="1">
    <citation type="submission" date="2018-03" db="EMBL/GenBank/DDBJ databases">
        <title>Genomic Encyclopedia of Archaeal and Bacterial Type Strains, Phase II (KMG-II): from individual species to whole genera.</title>
        <authorList>
            <person name="Goeker M."/>
        </authorList>
    </citation>
    <scope>NUCLEOTIDE SEQUENCE [LARGE SCALE GENOMIC DNA]</scope>
    <source>
        <strain evidence="2 3">DSM 28229</strain>
    </source>
</reference>